<keyword evidence="3" id="KW-1185">Reference proteome</keyword>
<protein>
    <recommendedName>
        <fullName evidence="1">DUF927 domain-containing protein</fullName>
    </recommendedName>
</protein>
<evidence type="ECO:0000313" key="2">
    <source>
        <dbReference type="EMBL" id="SEQ60178.1"/>
    </source>
</evidence>
<dbReference type="STRING" id="1855383.SAMN05216548_1062"/>
<dbReference type="AlphaFoldDB" id="A0A1H9HD53"/>
<accession>A0A1H9HD53</accession>
<dbReference type="RefSeq" id="WP_092496381.1">
    <property type="nucleotide sequence ID" value="NZ_FOFG01000006.1"/>
</dbReference>
<evidence type="ECO:0000313" key="3">
    <source>
        <dbReference type="Proteomes" id="UP000199647"/>
    </source>
</evidence>
<gene>
    <name evidence="2" type="ORF">SAMN05216548_1062</name>
</gene>
<sequence length="200" mass="22137">MELSEGEINRAIRQQPAEHRIFCGHAGWRNDDTAFVLQDQCIPPRVEGTTLLPPRWQEHLQRPALQRQGKTEAWTEKVAKPAGGSSRLLTGIAAAFAAPLIKTSGLQPFGLLFYGPSKVGKSLLLTAAGSTFGIGEERDLPAWNVTDAGFDELARLHNDLPLLINELAVRRGAKTKIYGDMRSFAYRFSEGKELRRHSGF</sequence>
<dbReference type="Proteomes" id="UP000199647">
    <property type="component" value="Unassembled WGS sequence"/>
</dbReference>
<dbReference type="InterPro" id="IPR009270">
    <property type="entry name" value="DUF927"/>
</dbReference>
<evidence type="ECO:0000259" key="1">
    <source>
        <dbReference type="Pfam" id="PF06048"/>
    </source>
</evidence>
<name>A0A1H9HD53_9HYPH</name>
<feature type="domain" description="DUF927" evidence="1">
    <location>
        <begin position="13"/>
        <end position="191"/>
    </location>
</feature>
<organism evidence="2 3">
    <name type="scientific">Faunimonas pinastri</name>
    <dbReference type="NCBI Taxonomy" id="1855383"/>
    <lineage>
        <taxon>Bacteria</taxon>
        <taxon>Pseudomonadati</taxon>
        <taxon>Pseudomonadota</taxon>
        <taxon>Alphaproteobacteria</taxon>
        <taxon>Hyphomicrobiales</taxon>
        <taxon>Afifellaceae</taxon>
        <taxon>Faunimonas</taxon>
    </lineage>
</organism>
<reference evidence="2 3" key="1">
    <citation type="submission" date="2016-10" db="EMBL/GenBank/DDBJ databases">
        <authorList>
            <person name="de Groot N.N."/>
        </authorList>
    </citation>
    <scope>NUCLEOTIDE SEQUENCE [LARGE SCALE GENOMIC DNA]</scope>
    <source>
        <strain evidence="2 3">A52C2</strain>
    </source>
</reference>
<dbReference type="Pfam" id="PF06048">
    <property type="entry name" value="DUF927"/>
    <property type="match status" value="1"/>
</dbReference>
<proteinExistence type="predicted"/>
<dbReference type="OrthoDB" id="784829at2"/>
<dbReference type="EMBL" id="FOFG01000006">
    <property type="protein sequence ID" value="SEQ60178.1"/>
    <property type="molecule type" value="Genomic_DNA"/>
</dbReference>